<evidence type="ECO:0000259" key="2">
    <source>
        <dbReference type="Pfam" id="PF00117"/>
    </source>
</evidence>
<accession>A0A974S3P9</accession>
<dbReference type="SUPFAM" id="SSF52317">
    <property type="entry name" value="Class I glutamine amidotransferase-like"/>
    <property type="match status" value="1"/>
</dbReference>
<gene>
    <name evidence="3" type="ORF">H5J25_14470</name>
</gene>
<dbReference type="GO" id="GO:0005829">
    <property type="term" value="C:cytosol"/>
    <property type="evidence" value="ECO:0007669"/>
    <property type="project" value="TreeGrafter"/>
</dbReference>
<dbReference type="RefSeq" id="WP_202092149.1">
    <property type="nucleotide sequence ID" value="NZ_CP061035.1"/>
</dbReference>
<dbReference type="Pfam" id="PF00117">
    <property type="entry name" value="GATase"/>
    <property type="match status" value="1"/>
</dbReference>
<keyword evidence="3" id="KW-0315">Glutamine amidotransferase</keyword>
<dbReference type="InterPro" id="IPR029062">
    <property type="entry name" value="Class_I_gatase-like"/>
</dbReference>
<dbReference type="AlphaFoldDB" id="A0A974S3P9"/>
<evidence type="ECO:0000313" key="3">
    <source>
        <dbReference type="EMBL" id="QQV76629.1"/>
    </source>
</evidence>
<evidence type="ECO:0000313" key="4">
    <source>
        <dbReference type="Proteomes" id="UP000595894"/>
    </source>
</evidence>
<reference evidence="4" key="1">
    <citation type="submission" date="2020-09" db="EMBL/GenBank/DDBJ databases">
        <title>Sphingomonas sp., a new species isolated from pork steak.</title>
        <authorList>
            <person name="Heidler von Heilborn D."/>
        </authorList>
    </citation>
    <scope>NUCLEOTIDE SEQUENCE [LARGE SCALE GENOMIC DNA]</scope>
</reference>
<dbReference type="CDD" id="cd01741">
    <property type="entry name" value="GATase1_1"/>
    <property type="match status" value="1"/>
</dbReference>
<dbReference type="InterPro" id="IPR044992">
    <property type="entry name" value="ChyE-like"/>
</dbReference>
<dbReference type="KEGG" id="sari:H5J25_14470"/>
<protein>
    <submittedName>
        <fullName evidence="3">Type 1 glutamine amidotransferase</fullName>
    </submittedName>
</protein>
<dbReference type="EMBL" id="CP061035">
    <property type="protein sequence ID" value="QQV76629.1"/>
    <property type="molecule type" value="Genomic_DNA"/>
</dbReference>
<dbReference type="Proteomes" id="UP000595894">
    <property type="component" value="Chromosome"/>
</dbReference>
<feature type="domain" description="Glutamine amidotransferase" evidence="2">
    <location>
        <begin position="59"/>
        <end position="204"/>
    </location>
</feature>
<proteinExistence type="predicted"/>
<dbReference type="PROSITE" id="PS51273">
    <property type="entry name" value="GATASE_TYPE_1"/>
    <property type="match status" value="1"/>
</dbReference>
<name>A0A974S3P9_9SPHN</name>
<dbReference type="InterPro" id="IPR017926">
    <property type="entry name" value="GATASE"/>
</dbReference>
<feature type="region of interest" description="Disordered" evidence="1">
    <location>
        <begin position="1"/>
        <end position="24"/>
    </location>
</feature>
<dbReference type="Gene3D" id="3.40.50.880">
    <property type="match status" value="1"/>
</dbReference>
<sequence length="296" mass="32191">MRFLIAESEPPEAREARRNSVGKSSGETYIEMLNDLAPGATCDRAKPADEDTDPMTVEAIAGYDAVFLTGSPLHIYDSTPEAEREIDFMRRVFASGTPSFGSCAGLQVAAAAAGGKVREMEKRQEAGFARRITLTDAGRDHPLLRGRPAAFDAPAIHGDEVAELPPGATLLAGNTVTAIQAAEIRYDQSIFWGVQYHPELSLAEIAAALRRQSDDLIEQGLARCFADIDSIAASIDDFDREPERADLAWRLGLDRQVSDVDLRRTEIRNFVELLVRPVMAERGRSGCEAADESLAA</sequence>
<organism evidence="3 4">
    <name type="scientific">Sphingomonas aliaeris</name>
    <dbReference type="NCBI Taxonomy" id="2759526"/>
    <lineage>
        <taxon>Bacteria</taxon>
        <taxon>Pseudomonadati</taxon>
        <taxon>Pseudomonadota</taxon>
        <taxon>Alphaproteobacteria</taxon>
        <taxon>Sphingomonadales</taxon>
        <taxon>Sphingomonadaceae</taxon>
        <taxon>Sphingomonas</taxon>
    </lineage>
</organism>
<keyword evidence="4" id="KW-1185">Reference proteome</keyword>
<dbReference type="PANTHER" id="PTHR42695">
    <property type="entry name" value="GLUTAMINE AMIDOTRANSFERASE YLR126C-RELATED"/>
    <property type="match status" value="1"/>
</dbReference>
<evidence type="ECO:0000256" key="1">
    <source>
        <dbReference type="SAM" id="MobiDB-lite"/>
    </source>
</evidence>
<dbReference type="PANTHER" id="PTHR42695:SF5">
    <property type="entry name" value="GLUTAMINE AMIDOTRANSFERASE YLR126C-RELATED"/>
    <property type="match status" value="1"/>
</dbReference>